<sequence length="190" mass="20547">MADIQISREAVEAGARAMTRSAYAGDDSQWDKFPPSQQVTIRERVMDVLNAAMPHLDLVATVKPDEIDNEQIAYWGSPDGLHASFVSSGPDGDVDMSYAPFSRRVDPAGARAMAAQLLAAAKYADSFCGGCEKAPCACKPDQGGEYPCTNCGTTGWDCLTQMNSAPAERRCCHRCPYIDGHKRPKLRAQA</sequence>
<dbReference type="EMBL" id="BNAR01000018">
    <property type="protein sequence ID" value="GHH57543.1"/>
    <property type="molecule type" value="Genomic_DNA"/>
</dbReference>
<keyword evidence="2" id="KW-1185">Reference proteome</keyword>
<protein>
    <submittedName>
        <fullName evidence="1">Uncharacterized protein</fullName>
    </submittedName>
</protein>
<evidence type="ECO:0000313" key="1">
    <source>
        <dbReference type="EMBL" id="GHH57543.1"/>
    </source>
</evidence>
<organism evidence="1 2">
    <name type="scientific">Lentzea cavernae</name>
    <dbReference type="NCBI Taxonomy" id="2020703"/>
    <lineage>
        <taxon>Bacteria</taxon>
        <taxon>Bacillati</taxon>
        <taxon>Actinomycetota</taxon>
        <taxon>Actinomycetes</taxon>
        <taxon>Pseudonocardiales</taxon>
        <taxon>Pseudonocardiaceae</taxon>
        <taxon>Lentzea</taxon>
    </lineage>
</organism>
<reference evidence="2" key="1">
    <citation type="journal article" date="2019" name="Int. J. Syst. Evol. Microbiol.">
        <title>The Global Catalogue of Microorganisms (GCM) 10K type strain sequencing project: providing services to taxonomists for standard genome sequencing and annotation.</title>
        <authorList>
            <consortium name="The Broad Institute Genomics Platform"/>
            <consortium name="The Broad Institute Genome Sequencing Center for Infectious Disease"/>
            <person name="Wu L."/>
            <person name="Ma J."/>
        </authorList>
    </citation>
    <scope>NUCLEOTIDE SEQUENCE [LARGE SCALE GENOMIC DNA]</scope>
    <source>
        <strain evidence="2">CGMCC 4.7367</strain>
    </source>
</reference>
<proteinExistence type="predicted"/>
<accession>A0ABQ3MQC4</accession>
<comment type="caution">
    <text evidence="1">The sequence shown here is derived from an EMBL/GenBank/DDBJ whole genome shotgun (WGS) entry which is preliminary data.</text>
</comment>
<evidence type="ECO:0000313" key="2">
    <source>
        <dbReference type="Proteomes" id="UP000605568"/>
    </source>
</evidence>
<dbReference type="RefSeq" id="WP_191304361.1">
    <property type="nucleotide sequence ID" value="NZ_BNAR01000018.1"/>
</dbReference>
<dbReference type="Proteomes" id="UP000605568">
    <property type="component" value="Unassembled WGS sequence"/>
</dbReference>
<name>A0ABQ3MQC4_9PSEU</name>
<gene>
    <name evidence="1" type="ORF">GCM10017774_77210</name>
</gene>